<keyword evidence="9" id="KW-0547">Nucleotide-binding</keyword>
<feature type="transmembrane region" description="Helical" evidence="25">
    <location>
        <begin position="778"/>
        <end position="799"/>
    </location>
</feature>
<protein>
    <recommendedName>
        <fullName evidence="22">DNA 5'-3' helicase</fullName>
        <ecNumber evidence="22">5.6.2.3</ecNumber>
    </recommendedName>
</protein>
<evidence type="ECO:0000256" key="6">
    <source>
        <dbReference type="ARBA" id="ARBA00022485"/>
    </source>
</evidence>
<evidence type="ECO:0000256" key="22">
    <source>
        <dbReference type="ARBA" id="ARBA00044969"/>
    </source>
</evidence>
<proteinExistence type="inferred from homology"/>
<dbReference type="CDD" id="cd18788">
    <property type="entry name" value="SF2_C_XPD"/>
    <property type="match status" value="1"/>
</dbReference>
<keyword evidence="12" id="KW-0347">Helicase</keyword>
<dbReference type="InterPro" id="IPR013020">
    <property type="entry name" value="Rad3/Chl1-like"/>
</dbReference>
<keyword evidence="14 25" id="KW-1133">Transmembrane helix</keyword>
<evidence type="ECO:0000256" key="15">
    <source>
        <dbReference type="ARBA" id="ARBA00023004"/>
    </source>
</evidence>
<dbReference type="InterPro" id="IPR007603">
    <property type="entry name" value="Choline_transptr-like"/>
</dbReference>
<dbReference type="Gene3D" id="3.40.50.300">
    <property type="entry name" value="P-loop containing nucleotide triphosphate hydrolases"/>
    <property type="match status" value="2"/>
</dbReference>
<dbReference type="SMART" id="SM00488">
    <property type="entry name" value="DEXDc2"/>
    <property type="match status" value="1"/>
</dbReference>
<keyword evidence="8" id="KW-0479">Metal-binding</keyword>
<dbReference type="InterPro" id="IPR042493">
    <property type="entry name" value="XPD_DNA_FeS"/>
</dbReference>
<feature type="transmembrane region" description="Helical" evidence="25">
    <location>
        <begin position="1318"/>
        <end position="1338"/>
    </location>
</feature>
<accession>A0ABY8UCR1</accession>
<keyword evidence="20" id="KW-0413">Isomerase</keyword>
<keyword evidence="21" id="KW-0539">Nucleus</keyword>
<keyword evidence="17" id="KW-0238">DNA-binding</keyword>
<dbReference type="Pfam" id="PF13307">
    <property type="entry name" value="Helicase_C_2"/>
    <property type="match status" value="1"/>
</dbReference>
<evidence type="ECO:0000256" key="12">
    <source>
        <dbReference type="ARBA" id="ARBA00022806"/>
    </source>
</evidence>
<dbReference type="PROSITE" id="PS51193">
    <property type="entry name" value="HELICASE_ATP_BIND_2"/>
    <property type="match status" value="1"/>
</dbReference>
<evidence type="ECO:0000256" key="7">
    <source>
        <dbReference type="ARBA" id="ARBA00022692"/>
    </source>
</evidence>
<evidence type="ECO:0000259" key="26">
    <source>
        <dbReference type="PROSITE" id="PS51193"/>
    </source>
</evidence>
<evidence type="ECO:0000256" key="20">
    <source>
        <dbReference type="ARBA" id="ARBA00023235"/>
    </source>
</evidence>
<keyword evidence="24" id="KW-0175">Coiled coil</keyword>
<dbReference type="NCBIfam" id="TIGR00604">
    <property type="entry name" value="rad3"/>
    <property type="match status" value="1"/>
</dbReference>
<evidence type="ECO:0000256" key="19">
    <source>
        <dbReference type="ARBA" id="ARBA00023204"/>
    </source>
</evidence>
<dbReference type="Gene3D" id="1.10.275.40">
    <property type="match status" value="1"/>
</dbReference>
<dbReference type="InterPro" id="IPR006554">
    <property type="entry name" value="Helicase-like_DEXD_c2"/>
</dbReference>
<keyword evidence="15" id="KW-0408">Iron</keyword>
<evidence type="ECO:0000256" key="11">
    <source>
        <dbReference type="ARBA" id="ARBA00022801"/>
    </source>
</evidence>
<evidence type="ECO:0000313" key="28">
    <source>
        <dbReference type="Proteomes" id="UP001244341"/>
    </source>
</evidence>
<keyword evidence="18 25" id="KW-0472">Membrane</keyword>
<dbReference type="EC" id="5.6.2.3" evidence="22"/>
<evidence type="ECO:0000256" key="23">
    <source>
        <dbReference type="ARBA" id="ARBA00048954"/>
    </source>
</evidence>
<evidence type="ECO:0000256" key="5">
    <source>
        <dbReference type="ARBA" id="ARBA00009146"/>
    </source>
</evidence>
<evidence type="ECO:0000256" key="8">
    <source>
        <dbReference type="ARBA" id="ARBA00022723"/>
    </source>
</evidence>
<dbReference type="Proteomes" id="UP001244341">
    <property type="component" value="Chromosome 10b"/>
</dbReference>
<evidence type="ECO:0000256" key="1">
    <source>
        <dbReference type="ARBA" id="ARBA00001966"/>
    </source>
</evidence>
<comment type="catalytic activity">
    <reaction evidence="23">
        <text>ATP + H2O = ADP + phosphate + H(+)</text>
        <dbReference type="Rhea" id="RHEA:13065"/>
        <dbReference type="ChEBI" id="CHEBI:15377"/>
        <dbReference type="ChEBI" id="CHEBI:15378"/>
        <dbReference type="ChEBI" id="CHEBI:30616"/>
        <dbReference type="ChEBI" id="CHEBI:43474"/>
        <dbReference type="ChEBI" id="CHEBI:456216"/>
        <dbReference type="EC" id="5.6.2.3"/>
    </reaction>
</comment>
<dbReference type="InterPro" id="IPR014013">
    <property type="entry name" value="Helic_SF1/SF2_ATP-bd_DinG/Rad3"/>
</dbReference>
<dbReference type="Pfam" id="PF06777">
    <property type="entry name" value="HBB"/>
    <property type="match status" value="1"/>
</dbReference>
<dbReference type="InterPro" id="IPR006555">
    <property type="entry name" value="ATP-dep_Helicase_C"/>
</dbReference>
<evidence type="ECO:0000256" key="13">
    <source>
        <dbReference type="ARBA" id="ARBA00022840"/>
    </source>
</evidence>
<organism evidence="27 28">
    <name type="scientific">Tetradesmus obliquus</name>
    <name type="common">Green alga</name>
    <name type="synonym">Acutodesmus obliquus</name>
    <dbReference type="NCBI Taxonomy" id="3088"/>
    <lineage>
        <taxon>Eukaryota</taxon>
        <taxon>Viridiplantae</taxon>
        <taxon>Chlorophyta</taxon>
        <taxon>core chlorophytes</taxon>
        <taxon>Chlorophyceae</taxon>
        <taxon>CS clade</taxon>
        <taxon>Sphaeropleales</taxon>
        <taxon>Scenedesmaceae</taxon>
        <taxon>Tetradesmus</taxon>
    </lineage>
</organism>
<keyword evidence="11" id="KW-0378">Hydrolase</keyword>
<evidence type="ECO:0000256" key="18">
    <source>
        <dbReference type="ARBA" id="ARBA00023136"/>
    </source>
</evidence>
<keyword evidence="13" id="KW-0067">ATP-binding</keyword>
<evidence type="ECO:0000256" key="25">
    <source>
        <dbReference type="SAM" id="Phobius"/>
    </source>
</evidence>
<feature type="transmembrane region" description="Helical" evidence="25">
    <location>
        <begin position="1266"/>
        <end position="1297"/>
    </location>
</feature>
<evidence type="ECO:0000256" key="9">
    <source>
        <dbReference type="ARBA" id="ARBA00022741"/>
    </source>
</evidence>
<dbReference type="InterPro" id="IPR027417">
    <property type="entry name" value="P-loop_NTPase"/>
</dbReference>
<dbReference type="InterPro" id="IPR010614">
    <property type="entry name" value="RAD3-like_helicase_DEAD"/>
</dbReference>
<feature type="coiled-coil region" evidence="24">
    <location>
        <begin position="256"/>
        <end position="298"/>
    </location>
</feature>
<keyword evidence="19" id="KW-0234">DNA repair</keyword>
<feature type="transmembrane region" description="Helical" evidence="25">
    <location>
        <begin position="1037"/>
        <end position="1059"/>
    </location>
</feature>
<feature type="transmembrane region" description="Helical" evidence="25">
    <location>
        <begin position="1167"/>
        <end position="1192"/>
    </location>
</feature>
<dbReference type="Gene3D" id="1.10.30.20">
    <property type="entry name" value="Bacterial XPD DNA helicase, FeS cluster domain"/>
    <property type="match status" value="1"/>
</dbReference>
<feature type="transmembrane region" description="Helical" evidence="25">
    <location>
        <begin position="1066"/>
        <end position="1087"/>
    </location>
</feature>
<dbReference type="InterPro" id="IPR001945">
    <property type="entry name" value="RAD3/XPD"/>
</dbReference>
<keyword evidence="16" id="KW-0411">Iron-sulfur</keyword>
<evidence type="ECO:0000256" key="2">
    <source>
        <dbReference type="ARBA" id="ARBA00004123"/>
    </source>
</evidence>
<evidence type="ECO:0000256" key="24">
    <source>
        <dbReference type="SAM" id="Coils"/>
    </source>
</evidence>
<dbReference type="SMART" id="SM00491">
    <property type="entry name" value="HELICc2"/>
    <property type="match status" value="1"/>
</dbReference>
<feature type="transmembrane region" description="Helical" evidence="25">
    <location>
        <begin position="1462"/>
        <end position="1484"/>
    </location>
</feature>
<dbReference type="InterPro" id="IPR045028">
    <property type="entry name" value="DinG/Rad3-like"/>
</dbReference>
<evidence type="ECO:0000256" key="3">
    <source>
        <dbReference type="ARBA" id="ARBA00004141"/>
    </source>
</evidence>
<comment type="subcellular location">
    <subcellularLocation>
        <location evidence="3">Membrane</location>
        <topology evidence="3">Multi-pass membrane protein</topology>
    </subcellularLocation>
    <subcellularLocation>
        <location evidence="2">Nucleus</location>
    </subcellularLocation>
</comment>
<evidence type="ECO:0000313" key="27">
    <source>
        <dbReference type="EMBL" id="WIA19150.1"/>
    </source>
</evidence>
<comment type="similarity">
    <text evidence="5">Belongs to the helicase family. RAD3/XPD subfamily.</text>
</comment>
<feature type="domain" description="Helicase ATP-binding" evidence="26">
    <location>
        <begin position="7"/>
        <end position="283"/>
    </location>
</feature>
<keyword evidence="10" id="KW-0227">DNA damage</keyword>
<evidence type="ECO:0000256" key="14">
    <source>
        <dbReference type="ARBA" id="ARBA00022989"/>
    </source>
</evidence>
<evidence type="ECO:0000256" key="4">
    <source>
        <dbReference type="ARBA" id="ARBA00007168"/>
    </source>
</evidence>
<keyword evidence="28" id="KW-1185">Reference proteome</keyword>
<feature type="transmembrane region" description="Helical" evidence="25">
    <location>
        <begin position="1422"/>
        <end position="1442"/>
    </location>
</feature>
<comment type="similarity">
    <text evidence="4">Belongs to the CTL (choline transporter-like) family.</text>
</comment>
<dbReference type="SUPFAM" id="SSF52540">
    <property type="entry name" value="P-loop containing nucleoside triphosphate hydrolases"/>
    <property type="match status" value="1"/>
</dbReference>
<dbReference type="Pfam" id="PF04515">
    <property type="entry name" value="Choline_transpo"/>
    <property type="match status" value="1"/>
</dbReference>
<keyword evidence="7 25" id="KW-0812">Transmembrane</keyword>
<comment type="cofactor">
    <cofactor evidence="1">
        <name>[4Fe-4S] cluster</name>
        <dbReference type="ChEBI" id="CHEBI:49883"/>
    </cofactor>
</comment>
<dbReference type="PANTHER" id="PTHR11472:SF1">
    <property type="entry name" value="GENERAL TRANSCRIPTION AND DNA REPAIR FACTOR IIH HELICASE SUBUNIT XPD"/>
    <property type="match status" value="1"/>
</dbReference>
<dbReference type="EMBL" id="CP126217">
    <property type="protein sequence ID" value="WIA19150.1"/>
    <property type="molecule type" value="Genomic_DNA"/>
</dbReference>
<evidence type="ECO:0000256" key="17">
    <source>
        <dbReference type="ARBA" id="ARBA00023125"/>
    </source>
</evidence>
<dbReference type="InterPro" id="IPR010643">
    <property type="entry name" value="HBB"/>
</dbReference>
<keyword evidence="6" id="KW-0004">4Fe-4S</keyword>
<gene>
    <name evidence="27" type="ORF">OEZ85_003798</name>
</gene>
<dbReference type="PRINTS" id="PR00852">
    <property type="entry name" value="XRODRMPGMNTD"/>
</dbReference>
<evidence type="ECO:0000256" key="16">
    <source>
        <dbReference type="ARBA" id="ARBA00023014"/>
    </source>
</evidence>
<name>A0ABY8UCR1_TETOB</name>
<evidence type="ECO:0000256" key="21">
    <source>
        <dbReference type="ARBA" id="ARBA00023242"/>
    </source>
</evidence>
<sequence length="1539" mass="171000">MKFILDGLTVYFPYEFIYPEQYRYMLELKRALDAHGHCLLEMPTGTGKTITLLSLITSYQLAHPEVGKLVYCTRTVPEMEKVLAELQELMEYRNKYLGPNPPPIMALGLSSRKNLCIHPQVAEEGSRESVDAGCRRLTASWVREAALKSPDIDTCSFFDAHEKAGQEALLPPGVYTLHDLRVFGRKQGWCPYFLARHMMSFANVVVYNYQYMIDPKVSQMVSRELEKECVVVFDEAHNIDNVCIEALSVSLRQQTLNAARRNITKLEGEVRKAQAANRARLDEEYRRLVGNLVEAQQLRGGEEWLANPALPEDIVRESMPGNIRRAEHFIGFLRRFVAHLYERMRTPAVVAEGPASFLGGVQAAVAVDAKTLRFCYDRLSSLMKTLEITNTDDFGAIQMVADFGTLLGTYSRGFAVIIEPYDERLPHIPDPVLQLSCLDASLAMRPVFSRFQSVVITSGTLSPLNLYPRILDFHPVSIASLNMTLTRDCLCPVVLTRGTDQVSVSTRYEQRLDEGNLRNYGRLVVELATAVPDGLVVFFVSYSYMDYVIARWHEDGILADLMEHKLIFIETQDVMETTLALDNFRRACDAGRGAVFFSVARGKVAEGIDFDRHYGRAVVMIGVPYQYTLSRVLRARLDYLRETFQIKESDYLAFDAIRQAAQCVGRVIRSKADYGLMVFADRRYQRHDKRDKLPKWITSNLKEAHMNLSTDMLMVVTREFMRSMAQPVDRAAAGKGLLSQEAVNAIWEQQRQQAKQAGLGGGSVAMEGMVENRRCRDVLFLLLFVAYWVGMFIVCGIAFQSGDPNRLIYAIDSRGMLCGSVNTYENTTIDLTDKPNLYYLNALDLLKVSNLMYAKTICVSSCPTVQELCSIGQLPCTSNDQYMCPYYRFAEDNLYGKLSSVNSTAAVNYWDQLPTAQLDSCDGSFLQAAQSTAGLDLSALGVNVSMCDVAAGSSIGGKYLQAQSQFPGKGPCYPVWASTVPYFNRCFPKFPENFTSSVYSMMDTTSGVLQSATGTLKNAFSATGPQFSQHVADISKGVLIIVIGGLACGVLLSLFWMLVLRYFAGFMVWATIAVVNAGLVGCTLFAYNTAGMLTQAGQWGAAISAQLPPMSDPTGMTRENWSYIAYALTAVAALVFLLTLVMLSRVKVAIACIKVASQAVSTMPSIMLFPLLPFILEVGLIIYWVAVTAVLYSAGTPTDHWRPATQDLQPLSLKELMLTNSSQPAPPATLKPDTTNMTRTEVMDLCANSPDCYISYDWDNRLMYAFIYHLFGLLWTNQFIVGFCSVVVAGAVANYYWARGDSRNQPTFPVLKAMRNTVIFHLGSIALGAFIIAVIQFIRLVLEYVDKKTCNLQQQNKIAQWLMCIVKCLMWCLEKIVAFINRNAFILVAVKGGNYCSSAARAVQLIVANALRLAAVNVVGDALLFLGKLGVAACCGVVAFAISNLEYYNNQDKYPATYLSSGIMPIAVAVLAGYIVAQIFFSVYEMAIDTVLLSFCEDCESNNGHPKCAPPLLLEALGEKAPVEAGQDAHHPQKPQRHR</sequence>
<dbReference type="Pfam" id="PF06733">
    <property type="entry name" value="DEAD_2"/>
    <property type="match status" value="1"/>
</dbReference>
<feature type="transmembrane region" description="Helical" evidence="25">
    <location>
        <begin position="1123"/>
        <end position="1146"/>
    </location>
</feature>
<reference evidence="27 28" key="1">
    <citation type="submission" date="2023-05" db="EMBL/GenBank/DDBJ databases">
        <title>A 100% complete, gapless, phased diploid assembly of the Scenedesmus obliquus UTEX 3031 genome.</title>
        <authorList>
            <person name="Biondi T.C."/>
            <person name="Hanschen E.R."/>
            <person name="Kwon T."/>
            <person name="Eng W."/>
            <person name="Kruse C.P.S."/>
            <person name="Koehler S.I."/>
            <person name="Kunde Y."/>
            <person name="Gleasner C.D."/>
            <person name="You Mak K.T."/>
            <person name="Polle J."/>
            <person name="Hovde B.T."/>
            <person name="Starkenburg S.R."/>
        </authorList>
    </citation>
    <scope>NUCLEOTIDE SEQUENCE [LARGE SCALE GENOMIC DNA]</scope>
    <source>
        <strain evidence="27 28">DOE0152z</strain>
    </source>
</reference>
<dbReference type="PANTHER" id="PTHR11472">
    <property type="entry name" value="DNA REPAIR DEAD HELICASE RAD3/XP-D SUBFAMILY MEMBER"/>
    <property type="match status" value="1"/>
</dbReference>
<evidence type="ECO:0000256" key="10">
    <source>
        <dbReference type="ARBA" id="ARBA00022763"/>
    </source>
</evidence>